<feature type="region of interest" description="Disordered" evidence="1">
    <location>
        <begin position="229"/>
        <end position="259"/>
    </location>
</feature>
<reference evidence="3 4" key="1">
    <citation type="submission" date="2019-02" db="EMBL/GenBank/DDBJ databases">
        <title>Genome sequencing of the rare red list fungi Bondarzewia mesenterica.</title>
        <authorList>
            <person name="Buettner E."/>
            <person name="Kellner H."/>
        </authorList>
    </citation>
    <scope>NUCLEOTIDE SEQUENCE [LARGE SCALE GENOMIC DNA]</scope>
    <source>
        <strain evidence="3 4">DSM 108281</strain>
    </source>
</reference>
<feature type="region of interest" description="Disordered" evidence="1">
    <location>
        <begin position="1970"/>
        <end position="1997"/>
    </location>
</feature>
<feature type="compositionally biased region" description="Polar residues" evidence="1">
    <location>
        <begin position="1785"/>
        <end position="1795"/>
    </location>
</feature>
<feature type="compositionally biased region" description="Polar residues" evidence="1">
    <location>
        <begin position="93"/>
        <end position="111"/>
    </location>
</feature>
<feature type="compositionally biased region" description="Polar residues" evidence="1">
    <location>
        <begin position="573"/>
        <end position="591"/>
    </location>
</feature>
<gene>
    <name evidence="3" type="ORF">EW146_g5937</name>
</gene>
<dbReference type="Gene3D" id="1.10.20.10">
    <property type="entry name" value="Histone, subunit A"/>
    <property type="match status" value="1"/>
</dbReference>
<feature type="compositionally biased region" description="Polar residues" evidence="1">
    <location>
        <begin position="2326"/>
        <end position="2336"/>
    </location>
</feature>
<feature type="region of interest" description="Disordered" evidence="1">
    <location>
        <begin position="882"/>
        <end position="927"/>
    </location>
</feature>
<accession>A0A4S4LPZ6</accession>
<feature type="compositionally biased region" description="Low complexity" evidence="1">
    <location>
        <begin position="412"/>
        <end position="444"/>
    </location>
</feature>
<keyword evidence="4" id="KW-1185">Reference proteome</keyword>
<feature type="region of interest" description="Disordered" evidence="1">
    <location>
        <begin position="2316"/>
        <end position="2336"/>
    </location>
</feature>
<feature type="region of interest" description="Disordered" evidence="1">
    <location>
        <begin position="1554"/>
        <end position="1667"/>
    </location>
</feature>
<feature type="compositionally biased region" description="Polar residues" evidence="1">
    <location>
        <begin position="229"/>
        <end position="246"/>
    </location>
</feature>
<evidence type="ECO:0000313" key="3">
    <source>
        <dbReference type="EMBL" id="THH14396.1"/>
    </source>
</evidence>
<feature type="domain" description="C2H2-type" evidence="2">
    <location>
        <begin position="1036"/>
        <end position="1058"/>
    </location>
</feature>
<feature type="region of interest" description="Disordered" evidence="1">
    <location>
        <begin position="92"/>
        <end position="190"/>
    </location>
</feature>
<feature type="compositionally biased region" description="Pro residues" evidence="1">
    <location>
        <begin position="2080"/>
        <end position="2094"/>
    </location>
</feature>
<feature type="region of interest" description="Disordered" evidence="1">
    <location>
        <begin position="543"/>
        <end position="622"/>
    </location>
</feature>
<feature type="region of interest" description="Disordered" evidence="1">
    <location>
        <begin position="2021"/>
        <end position="2192"/>
    </location>
</feature>
<proteinExistence type="predicted"/>
<dbReference type="OrthoDB" id="5382203at2759"/>
<feature type="region of interest" description="Disordered" evidence="1">
    <location>
        <begin position="402"/>
        <end position="458"/>
    </location>
</feature>
<dbReference type="InterPro" id="IPR009072">
    <property type="entry name" value="Histone-fold"/>
</dbReference>
<feature type="region of interest" description="Disordered" evidence="1">
    <location>
        <begin position="1777"/>
        <end position="1796"/>
    </location>
</feature>
<feature type="region of interest" description="Disordered" evidence="1">
    <location>
        <begin position="637"/>
        <end position="683"/>
    </location>
</feature>
<dbReference type="Proteomes" id="UP000310158">
    <property type="component" value="Unassembled WGS sequence"/>
</dbReference>
<feature type="compositionally biased region" description="Basic and acidic residues" evidence="1">
    <location>
        <begin position="899"/>
        <end position="908"/>
    </location>
</feature>
<sequence>MENNGGHPQYPSNPGYANEANAMQLMSLADIESRGITPEQYQTISAQLAGMQRVADMGLQVNVRRHLQTVAEDGRRAQQQLQQLDQWMGNPGFAQSQFPANQFPYGQSNDVPHTPAHHQAGHQAASIVEVPSPQNASSIPLFSQSATQPAPSAASSQQQHRSFIWRTSQPAQFSPQSNQPAGTAMPQTNPIMGWQAAGVSYSIVMKNQQQQQDQNGLGLFEQQPLLSASTAGAGAPNQQSHDTPQGPSAAAAYPADSQTSEYHPGAYETLKKFALSHGLENAAQGLLSFLFFFFLSKLSQSSRPAENFVRIFIQYAKEHGQEAAKKRVYDIIKYLKMPSAKPFAHPVDSASNGPVSTEAGQSTQRPSDRRPPARQTAATPKQHPVDQSTAYNLSTAAATALASAHQHPSMQGGPAVAGSSVTASSGAPARPASSAQPSRAAASAVGTTKRSFGGLPDVPSSVTNPNFVPSNTQAFTPSVSTVYQMLRASGRPSSTTSATTSALKSNVSTSLSAPHVPSSSFVDTNKRYIPGIANLYNSRAAKAQQATARAPERTAVTAQGSQQLPRAPPQLPISVQVQGETTQRPPSTSIPATRPVPTTPEPSPSGSLKPPPRTSPQQARRSTLARDLLLSLSFQDSSGAQFPDVSPGSVTESPISKKRKRSNSDVEGSIADGLRSDRPPPAVETPEHIITEEAATMSRIASAAPPNSDLDLIPSLSDARPPDDNILAARNQPAPETVSLKHVSPPPHVAMALPTEGSIEAVQQSRVDVIEIGDDTDLAPESAPEEEPAHVDASISILPDSLAESADNITIRSDESFLGRAFATLQTPVPAPADIPIITSPEAPAHDLPPTGLSPLPFVSMFHEDYEDGIEIVELPPESPLVEEIEPEPPAPSTPGVSEEMRDTREKTPLFLPSPSQSPVDQSPPPIPKIRRPDSFALKPGMLASKSSAAVGAAPFRDSFASARSNGILQPSRGQRSSKNTAYVLVPSPPEYVKRLKEREANRRRKESAEVSPELREKREREAVQYSSTRLRPNRCYWMGCDARLNSEMVLRQHVKTHIKEEEKLRRQTNDYLSPSAKLFKPDLSKSLPPLPHTLPSYMSVTLRVSAEPISRERHVKLGPWVFRRIFGDIDRDMLKSHDAKASRSSLRMVDKTATSEADDQDAYEYLDRVQNARMDEYDFLTRISYPTRISCDDIDSQSVSRRLFNGMVFWGPGDSDDGDGVSNVAEATIPDTPTKAISADLDSHVIQGVAGAPDAYEAEKEHVRTLTEGTPGSEGGVVDVVMSAPDGDVKLPKDETETRRGSTEGLDVNMDADAVEELFLPTISMATGFEISGPTYVSPRSADVILSDIRPIKLTAEALQCLNALLDEILRGVVAAAHSLSTDRLKLGLLKVLPTTLGKEALLEAEMELRAYWERTSAGRLGPSPATAEGGIDADFSLQWAIELMRLKCEAYSTLNDSDEDAQAESRLNDRLGGPASGKKAAMIAPAALYLTAILECICEHILSNIGRVATRDSSRTIASLQELFVALCEDDSMYSLFKSMKMYDQIESLVKAPRSRRSKSISRPSERLETPSPFQDGVSLKESASALSSRSRISSESSTSTAVLGPNNTSRSSQDKHRAIMMFKAPNRSSSDRDIPHTDLLGSPRKSQDGPRKSSGGQSDTLISGSSVDEEVGLISSFSASLLTLQVCAQGDLDQEFDDLMRSGDTMKMSLTPDRLRTMEVHKQGKSQRMPRHASAENIAPPKMDSSPTISPPSSESKLRSVGTRRPSLHAVESIVEDEEEPNQPNGITTVPSNIRAGLNDIPRSLSPSSLFRLRSLSTSNAPHGLSVVRKASLGLGSSVSTPPVSMRSKPDQRIASKQDGVPGVPKRTRKVQRNRESLDLDDIMNGFDDENEDKAAAVAETKSAANRKGGPGYVSPNTQELIDFLAEGPPVTVQPHRPAAMSSISLTPTTKSASRGSGRLQRMISKLSLGGDRSDSPSKVRRTPSANTISVPPTPSVPLNFAVPLPVPVKPIPPRILVAPLSPPSSPSRGSTPDTSTLEGELDRSRKQSLVRRAVPNWESFDSPPIATPPKDRLTPSPRPPPSPVPPPKPSPSSSVQSINGIVKPAVKREPVPALREESSRPRSARSEKNGENGLAKESSGTAHKPSSYRPRSSRSNRPTSAGSDAGSKRASVKKPVLTPEPVETAPLPPSLSEAMVLEMRRFLAKATTADECRLLVDMFMTKAGISFSLPTDGDALSPTRVSQPSDPDISLPLESMMPLLETSLVEMFLGGDYHESLLSGNVDDDGAVALVSPHTPKRVDVEHINIQSLLPASDPDTHGEIRTQSPTVSEVPSRQLVNAVL</sequence>
<feature type="region of interest" description="Disordered" evidence="1">
    <location>
        <begin position="345"/>
        <end position="387"/>
    </location>
</feature>
<evidence type="ECO:0000259" key="2">
    <source>
        <dbReference type="PROSITE" id="PS00028"/>
    </source>
</evidence>
<feature type="compositionally biased region" description="Pro residues" evidence="1">
    <location>
        <begin position="597"/>
        <end position="614"/>
    </location>
</feature>
<feature type="compositionally biased region" description="Low complexity" evidence="1">
    <location>
        <begin position="1582"/>
        <end position="1603"/>
    </location>
</feature>
<feature type="region of interest" description="Disordered" evidence="1">
    <location>
        <begin position="998"/>
        <end position="1020"/>
    </location>
</feature>
<evidence type="ECO:0000313" key="4">
    <source>
        <dbReference type="Proteomes" id="UP000310158"/>
    </source>
</evidence>
<dbReference type="InterPro" id="IPR013087">
    <property type="entry name" value="Znf_C2H2_type"/>
</dbReference>
<dbReference type="PROSITE" id="PS00028">
    <property type="entry name" value="ZINC_FINGER_C2H2_1"/>
    <property type="match status" value="1"/>
</dbReference>
<feature type="compositionally biased region" description="Polar residues" evidence="1">
    <location>
        <begin position="349"/>
        <end position="365"/>
    </location>
</feature>
<feature type="compositionally biased region" description="Basic and acidic residues" evidence="1">
    <location>
        <begin position="2110"/>
        <end position="2134"/>
    </location>
</feature>
<evidence type="ECO:0000256" key="1">
    <source>
        <dbReference type="SAM" id="MobiDB-lite"/>
    </source>
</evidence>
<feature type="region of interest" description="Disordered" evidence="1">
    <location>
        <begin position="1838"/>
        <end position="1875"/>
    </location>
</feature>
<feature type="compositionally biased region" description="Polar residues" evidence="1">
    <location>
        <begin position="132"/>
        <end position="142"/>
    </location>
</feature>
<name>A0A4S4LPZ6_9AGAM</name>
<dbReference type="GO" id="GO:0046982">
    <property type="term" value="F:protein heterodimerization activity"/>
    <property type="evidence" value="ECO:0007669"/>
    <property type="project" value="InterPro"/>
</dbReference>
<organism evidence="3 4">
    <name type="scientific">Bondarzewia mesenterica</name>
    <dbReference type="NCBI Taxonomy" id="1095465"/>
    <lineage>
        <taxon>Eukaryota</taxon>
        <taxon>Fungi</taxon>
        <taxon>Dikarya</taxon>
        <taxon>Basidiomycota</taxon>
        <taxon>Agaricomycotina</taxon>
        <taxon>Agaricomycetes</taxon>
        <taxon>Russulales</taxon>
        <taxon>Bondarzewiaceae</taxon>
        <taxon>Bondarzewia</taxon>
    </lineage>
</organism>
<feature type="compositionally biased region" description="Low complexity" evidence="1">
    <location>
        <begin position="2030"/>
        <end position="2040"/>
    </location>
</feature>
<feature type="compositionally biased region" description="Polar residues" evidence="1">
    <location>
        <begin position="1657"/>
        <end position="1667"/>
    </location>
</feature>
<feature type="region of interest" description="Disordered" evidence="1">
    <location>
        <begin position="1725"/>
        <end position="1768"/>
    </location>
</feature>
<dbReference type="EMBL" id="SGPL01000280">
    <property type="protein sequence ID" value="THH14396.1"/>
    <property type="molecule type" value="Genomic_DNA"/>
</dbReference>
<feature type="compositionally biased region" description="Polar residues" evidence="1">
    <location>
        <begin position="165"/>
        <end position="190"/>
    </location>
</feature>
<feature type="compositionally biased region" description="Low complexity" evidence="1">
    <location>
        <begin position="143"/>
        <end position="159"/>
    </location>
</feature>
<protein>
    <recommendedName>
        <fullName evidence="2">C2H2-type domain-containing protein</fullName>
    </recommendedName>
</protein>
<feature type="compositionally biased region" description="Low complexity" evidence="1">
    <location>
        <begin position="2149"/>
        <end position="2164"/>
    </location>
</feature>
<feature type="compositionally biased region" description="Low complexity" evidence="1">
    <location>
        <begin position="1748"/>
        <end position="1758"/>
    </location>
</feature>
<comment type="caution">
    <text evidence="3">The sequence shown here is derived from an EMBL/GenBank/DDBJ whole genome shotgun (WGS) entry which is preliminary data.</text>
</comment>